<proteinExistence type="inferred from homology"/>
<dbReference type="SUPFAM" id="SSF53649">
    <property type="entry name" value="Alkaline phosphatase-like"/>
    <property type="match status" value="2"/>
</dbReference>
<dbReference type="Pfam" id="PF00884">
    <property type="entry name" value="Sulfatase"/>
    <property type="match status" value="2"/>
</dbReference>
<dbReference type="InterPro" id="IPR050738">
    <property type="entry name" value="Sulfatase"/>
</dbReference>
<keyword evidence="4" id="KW-0732">Signal</keyword>
<keyword evidence="3" id="KW-0479">Metal-binding</keyword>
<keyword evidence="6" id="KW-0106">Calcium</keyword>
<keyword evidence="5" id="KW-0378">Hydrolase</keyword>
<dbReference type="PANTHER" id="PTHR42693:SF53">
    <property type="entry name" value="ENDO-4-O-SULFATASE"/>
    <property type="match status" value="1"/>
</dbReference>
<feature type="domain" description="Sulfatase N-terminal" evidence="8">
    <location>
        <begin position="491"/>
        <end position="813"/>
    </location>
</feature>
<feature type="domain" description="Sulfatase N-terminal" evidence="8">
    <location>
        <begin position="39"/>
        <end position="349"/>
    </location>
</feature>
<organism evidence="9">
    <name type="scientific">marine metagenome</name>
    <dbReference type="NCBI Taxonomy" id="408172"/>
    <lineage>
        <taxon>unclassified sequences</taxon>
        <taxon>metagenomes</taxon>
        <taxon>ecological metagenomes</taxon>
    </lineage>
</organism>
<dbReference type="AlphaFoldDB" id="A0A381WAX7"/>
<evidence type="ECO:0000256" key="4">
    <source>
        <dbReference type="ARBA" id="ARBA00022729"/>
    </source>
</evidence>
<gene>
    <name evidence="9" type="ORF">METZ01_LOCUS102534</name>
</gene>
<evidence type="ECO:0000259" key="8">
    <source>
        <dbReference type="Pfam" id="PF00884"/>
    </source>
</evidence>
<dbReference type="PANTHER" id="PTHR42693">
    <property type="entry name" value="ARYLSULFATASE FAMILY MEMBER"/>
    <property type="match status" value="1"/>
</dbReference>
<dbReference type="Gene3D" id="3.30.1120.10">
    <property type="match status" value="2"/>
</dbReference>
<keyword evidence="7" id="KW-0325">Glycoprotein</keyword>
<dbReference type="Gene3D" id="3.40.720.10">
    <property type="entry name" value="Alkaline Phosphatase, subunit A"/>
    <property type="match status" value="2"/>
</dbReference>
<dbReference type="GO" id="GO:0004065">
    <property type="term" value="F:arylsulfatase activity"/>
    <property type="evidence" value="ECO:0007669"/>
    <property type="project" value="TreeGrafter"/>
</dbReference>
<evidence type="ECO:0000256" key="6">
    <source>
        <dbReference type="ARBA" id="ARBA00022837"/>
    </source>
</evidence>
<evidence type="ECO:0000256" key="5">
    <source>
        <dbReference type="ARBA" id="ARBA00022801"/>
    </source>
</evidence>
<comment type="cofactor">
    <cofactor evidence="1">
        <name>Ca(2+)</name>
        <dbReference type="ChEBI" id="CHEBI:29108"/>
    </cofactor>
</comment>
<evidence type="ECO:0000256" key="3">
    <source>
        <dbReference type="ARBA" id="ARBA00022723"/>
    </source>
</evidence>
<evidence type="ECO:0000256" key="2">
    <source>
        <dbReference type="ARBA" id="ARBA00008779"/>
    </source>
</evidence>
<comment type="similarity">
    <text evidence="2">Belongs to the sulfatase family.</text>
</comment>
<accession>A0A381WAX7</accession>
<name>A0A381WAX7_9ZZZZ</name>
<protein>
    <recommendedName>
        <fullName evidence="8">Sulfatase N-terminal domain-containing protein</fullName>
    </recommendedName>
</protein>
<evidence type="ECO:0000313" key="9">
    <source>
        <dbReference type="EMBL" id="SVA49680.1"/>
    </source>
</evidence>
<reference evidence="9" key="1">
    <citation type="submission" date="2018-05" db="EMBL/GenBank/DDBJ databases">
        <authorList>
            <person name="Lanie J.A."/>
            <person name="Ng W.-L."/>
            <person name="Kazmierczak K.M."/>
            <person name="Andrzejewski T.M."/>
            <person name="Davidsen T.M."/>
            <person name="Wayne K.J."/>
            <person name="Tettelin H."/>
            <person name="Glass J.I."/>
            <person name="Rusch D."/>
            <person name="Podicherti R."/>
            <person name="Tsui H.-C.T."/>
            <person name="Winkler M.E."/>
        </authorList>
    </citation>
    <scope>NUCLEOTIDE SEQUENCE</scope>
</reference>
<dbReference type="FunFam" id="3.40.720.10:FF:000023">
    <property type="entry name" value="Arylsulfatase A"/>
    <property type="match status" value="1"/>
</dbReference>
<dbReference type="InterPro" id="IPR000917">
    <property type="entry name" value="Sulfatase_N"/>
</dbReference>
<dbReference type="InterPro" id="IPR017850">
    <property type="entry name" value="Alkaline_phosphatase_core_sf"/>
</dbReference>
<evidence type="ECO:0000256" key="7">
    <source>
        <dbReference type="ARBA" id="ARBA00023180"/>
    </source>
</evidence>
<dbReference type="EMBL" id="UINC01011236">
    <property type="protein sequence ID" value="SVA49680.1"/>
    <property type="molecule type" value="Genomic_DNA"/>
</dbReference>
<dbReference type="GO" id="GO:0046872">
    <property type="term" value="F:metal ion binding"/>
    <property type="evidence" value="ECO:0007669"/>
    <property type="project" value="UniProtKB-KW"/>
</dbReference>
<sequence>MKSTMKTRITFAFGLFATLRLCASLLLFACSVTEGAERPNIILILADDQGWNALSVRADPDNPASASSYFRTPNLAKLAKNGMRFSQAYSPAPTCSPTRHSIQFGRSPASLKIWGADGIKNWDALAGESLANVLGKARPEYVCAHLGKWYIGKSPEALGYEVNDGGNGNGVGNSKNPKDPKLIFDLSRKSLEFMETQTRAGKPFFLQVSHYANHLKYQGLRETIRKYETEHADEATEYHKEPLWAAMNENLDTGIGMILDKLEELNITDNTYVFYTADNGYESKRDFKNTVAQRGFYKAFPQRSHKYHVSEGGIRVPFIVRGPGIQAGSHSSSPVVGTDLFPTVLSLIGAAEKIPARVEGADLSGHLKSGGEKAIERKDPFLVFKFSKPRPPHDIAIVRQEYKLIKDLDTGESFLFNLETDIGESKDLSKEKPELARQLNKQMTEYFARFGWDESKINKRAKRFKKGSKLAPVPDNVTKTKKKAGSSEKKPNVVIIFIDDMGYGDIGPFGSKINKTPHLNRMAAEGLKFTDFYVASQSCTPSRAALLTGCYAKRVGMDGKVCFPNEPKALNPSEYTMAKMFKDAGYVTGCFGKWHLGHMPGYLPNDHGFDVYEGIPYSNDMWAPYDSINKKWKIKGWKVPLPWLVDGKAVAVVKNPTDQGLLTQATTKAALNFIREQGGKKEPFFVYLASTAVHLPRVGHPDFLPAGAPPKGAKLKVHLTAQVEELDAAVGNVFSTLKELGVEKNTIVIFMSDNGGSRGTSKGPLNGGKGSVYEGGPRTPFLIHWPESIPAGKVSHEIGVSSDLLPTFAKLCGGKLSGNKIDGRDLSDLFLNPDTAKSPHEGFAHNAKQKNAYRLGKWKVVENLLFDLEKDLGEKHNVAKEYPEVLKKLSDKNKKFFSKIESEIRPHAKMPNLSPIIDEQQANALPDLEKWLKDIEGYKNNKNKTH</sequence>
<evidence type="ECO:0000256" key="1">
    <source>
        <dbReference type="ARBA" id="ARBA00001913"/>
    </source>
</evidence>